<reference evidence="12" key="1">
    <citation type="submission" date="2023-06" db="EMBL/GenBank/DDBJ databases">
        <title>Genomic of Agaribacillus aureum.</title>
        <authorList>
            <person name="Wang G."/>
        </authorList>
    </citation>
    <scope>NUCLEOTIDE SEQUENCE</scope>
    <source>
        <strain evidence="12">BMA12</strain>
    </source>
</reference>
<dbReference type="InterPro" id="IPR009057">
    <property type="entry name" value="Homeodomain-like_sf"/>
</dbReference>
<dbReference type="Gene3D" id="3.30.565.10">
    <property type="entry name" value="Histidine kinase-like ATPase, C-terminal domain"/>
    <property type="match status" value="1"/>
</dbReference>
<dbReference type="Pfam" id="PF00512">
    <property type="entry name" value="HisKA"/>
    <property type="match status" value="1"/>
</dbReference>
<keyword evidence="4" id="KW-0805">Transcription regulation</keyword>
<feature type="domain" description="Response regulatory" evidence="11">
    <location>
        <begin position="1098"/>
        <end position="1213"/>
    </location>
</feature>
<dbReference type="InterPro" id="IPR011110">
    <property type="entry name" value="Reg_prop"/>
</dbReference>
<keyword evidence="6" id="KW-0804">Transcription</keyword>
<dbReference type="InterPro" id="IPR011006">
    <property type="entry name" value="CheY-like_superfamily"/>
</dbReference>
<dbReference type="SUPFAM" id="SSF47384">
    <property type="entry name" value="Homodimeric domain of signal transducing histidine kinase"/>
    <property type="match status" value="1"/>
</dbReference>
<dbReference type="InterPro" id="IPR013783">
    <property type="entry name" value="Ig-like_fold"/>
</dbReference>
<dbReference type="Pfam" id="PF07494">
    <property type="entry name" value="Reg_prop"/>
    <property type="match status" value="4"/>
</dbReference>
<keyword evidence="8" id="KW-0732">Signal</keyword>
<evidence type="ECO:0000256" key="2">
    <source>
        <dbReference type="ARBA" id="ARBA00012438"/>
    </source>
</evidence>
<evidence type="ECO:0000256" key="1">
    <source>
        <dbReference type="ARBA" id="ARBA00000085"/>
    </source>
</evidence>
<dbReference type="InterPro" id="IPR015943">
    <property type="entry name" value="WD40/YVTN_repeat-like_dom_sf"/>
</dbReference>
<dbReference type="InterPro" id="IPR001789">
    <property type="entry name" value="Sig_transdc_resp-reg_receiver"/>
</dbReference>
<accession>A0ABT8L7H0</accession>
<dbReference type="EMBL" id="JAUJEB010000003">
    <property type="protein sequence ID" value="MDN5213694.1"/>
    <property type="molecule type" value="Genomic_DNA"/>
</dbReference>
<proteinExistence type="predicted"/>
<evidence type="ECO:0000256" key="4">
    <source>
        <dbReference type="ARBA" id="ARBA00023015"/>
    </source>
</evidence>
<dbReference type="InterPro" id="IPR018060">
    <property type="entry name" value="HTH_AraC"/>
</dbReference>
<dbReference type="Pfam" id="PF00072">
    <property type="entry name" value="Response_reg"/>
    <property type="match status" value="1"/>
</dbReference>
<dbReference type="EC" id="2.7.13.3" evidence="2"/>
<dbReference type="Gene3D" id="2.130.10.10">
    <property type="entry name" value="YVTN repeat-like/Quinoprotein amine dehydrogenase"/>
    <property type="match status" value="4"/>
</dbReference>
<dbReference type="SMART" id="SM00388">
    <property type="entry name" value="HisKA"/>
    <property type="match status" value="1"/>
</dbReference>
<dbReference type="InterPro" id="IPR018062">
    <property type="entry name" value="HTH_AraC-typ_CS"/>
</dbReference>
<dbReference type="PRINTS" id="PR00344">
    <property type="entry name" value="BCTRLSENSOR"/>
</dbReference>
<dbReference type="Gene3D" id="2.60.40.10">
    <property type="entry name" value="Immunoglobulins"/>
    <property type="match status" value="1"/>
</dbReference>
<sequence length="1356" mass="153066">MLSRFLVLSFIIIFSAATINAQYIEDHSTGDFLSLTIENGLSQNTVHCILKDRSGYLWFGTDDGISRYNSYDITVFKGRQGGSKILSGVTVFDLFEDKKDKLWIAGDNGLSQYDPVTETVRKLSLFKNPRGRIRVNCIYPENDSLLWLGTSNGLLLYNHQQKILKHYKHAASDIHSLSNSDVLSLAKDGDMLWVGTHHGLNLLDINTGNATHYFHKDEDPYSPGGNVIMTLSINEAGELWVGTETGGISYHARGSQRFINYNSKNSDLPNNYVKDICYTQEGDIWIATNGGGLSKMHQQSGAFTTFDHNPDNMRGLVSNSVYSVFEDREGILWVGTYAAGICFNTSKNNVFKIIRHQPHDSNSVCASRIRSLFLDGKDRLWLGTWGGLSVYDQRDKTYASYACQKNNSSSLSFNTVTAVFEDSEANLWVGTYSGGLNLMKPDRQGFVHYKSNPRDINSLSNDNVYCIAEDSKTNLWVGTLAGLNLYNRVTNDFKRFGGLGIRDIVVTKDDNLILATGGGVLFFNPSTETFEHFYSPKLTSFTVNKLMLEEDGKSVWVCSEGGGLALLDLNNRKYTIFTEEDGLSSNFVASIEADGEDIFWISTFKGLSKFNKKTKTFENFGLEEKLPCYQFQPKASVQLPDGTIGFGGSKGLVVFHPDSIGTSRKNPKIMLSSLKIDNKVVTVNGPNSPLRQSISETEKLSLKYGQNDFSIDFAALNFNNPGMNQYAYILENYMDEWAYIGNTTTVGFTNLNHGEYVLRIKTTNNTSGENEKFLGIVIAPPFYATWWFKILIALAIALLFYSYKKYTLISIKQKNDLTLQRMKLKSDEEFSQMRLRFFTYISHELRTPLTLISDPLHQLMENKRDTKDMRILNLIDKSVSRLLRLIDQVLDIKKFEGDTLSLQVAKQDILKRVEETVGAFYEFALQKEIAFKFQTDMDNLEGWVDEDKIEKIMYNLLSNAMKFTQEKGEVTVTLSQERDNAIIQVKDSGIGIAKDQLSKIFDGFYRVKTAKTQTSIGNGIGLAYVKRLVELHHATISVDSTLGTGSTFTVTIPINKEAYQAKEIAEDSAKMPATPAAEINDNGMGKVCLKQHAKDTPRILVVEDETDIRNYIVESLSKKFRIIQASNGKEGLFKALKYLPDLILSDTLMPIMDGIELCQQIKSNDKTSHIPFVFLSAWTSDNFKVKGLEIGANDYIKKPFSIKILESKIVNIVENGKKISEISKRKISLIPDDKSIDSFDSQFIRKTQEVLERNFDDPDFNAYTFRKEMNMSHSVLYRKLKQLTGKSSNEFIRSYRLKRAAQIIKQNSGLLIAEVCIKSGFNDPKYFSQCFKREYKLTPSEYAIKYASEEQTLSMP</sequence>
<name>A0ABT8L7H0_9BACT</name>
<dbReference type="Proteomes" id="UP001172083">
    <property type="component" value="Unassembled WGS sequence"/>
</dbReference>
<dbReference type="SUPFAM" id="SSF46689">
    <property type="entry name" value="Homeodomain-like"/>
    <property type="match status" value="1"/>
</dbReference>
<dbReference type="Pfam" id="PF12833">
    <property type="entry name" value="HTH_18"/>
    <property type="match status" value="1"/>
</dbReference>
<evidence type="ECO:0000259" key="10">
    <source>
        <dbReference type="PROSITE" id="PS50109"/>
    </source>
</evidence>
<feature type="chain" id="PRO_5046942223" description="histidine kinase" evidence="8">
    <location>
        <begin position="22"/>
        <end position="1356"/>
    </location>
</feature>
<evidence type="ECO:0000259" key="11">
    <source>
        <dbReference type="PROSITE" id="PS50110"/>
    </source>
</evidence>
<keyword evidence="13" id="KW-1185">Reference proteome</keyword>
<comment type="caution">
    <text evidence="12">The sequence shown here is derived from an EMBL/GenBank/DDBJ whole genome shotgun (WGS) entry which is preliminary data.</text>
</comment>
<dbReference type="InterPro" id="IPR036097">
    <property type="entry name" value="HisK_dim/P_sf"/>
</dbReference>
<evidence type="ECO:0000256" key="8">
    <source>
        <dbReference type="SAM" id="SignalP"/>
    </source>
</evidence>
<organism evidence="12 13">
    <name type="scientific">Agaribacillus aureus</name>
    <dbReference type="NCBI Taxonomy" id="3051825"/>
    <lineage>
        <taxon>Bacteria</taxon>
        <taxon>Pseudomonadati</taxon>
        <taxon>Bacteroidota</taxon>
        <taxon>Cytophagia</taxon>
        <taxon>Cytophagales</taxon>
        <taxon>Splendidivirgaceae</taxon>
        <taxon>Agaribacillus</taxon>
    </lineage>
</organism>
<dbReference type="Gene3D" id="1.10.10.60">
    <property type="entry name" value="Homeodomain-like"/>
    <property type="match status" value="1"/>
</dbReference>
<dbReference type="SUPFAM" id="SSF63829">
    <property type="entry name" value="Calcium-dependent phosphotriesterase"/>
    <property type="match status" value="3"/>
</dbReference>
<feature type="domain" description="HTH araC/xylS-type" evidence="9">
    <location>
        <begin position="1245"/>
        <end position="1345"/>
    </location>
</feature>
<dbReference type="InterPro" id="IPR004358">
    <property type="entry name" value="Sig_transdc_His_kin-like_C"/>
</dbReference>
<dbReference type="SMART" id="SM00387">
    <property type="entry name" value="HATPase_c"/>
    <property type="match status" value="1"/>
</dbReference>
<protein>
    <recommendedName>
        <fullName evidence="2">histidine kinase</fullName>
        <ecNumber evidence="2">2.7.13.3</ecNumber>
    </recommendedName>
</protein>
<evidence type="ECO:0000256" key="7">
    <source>
        <dbReference type="PROSITE-ProRule" id="PRU00169"/>
    </source>
</evidence>
<evidence type="ECO:0000256" key="5">
    <source>
        <dbReference type="ARBA" id="ARBA00023125"/>
    </source>
</evidence>
<evidence type="ECO:0000256" key="3">
    <source>
        <dbReference type="ARBA" id="ARBA00022553"/>
    </source>
</evidence>
<dbReference type="PROSITE" id="PS00041">
    <property type="entry name" value="HTH_ARAC_FAMILY_1"/>
    <property type="match status" value="1"/>
</dbReference>
<evidence type="ECO:0000259" key="9">
    <source>
        <dbReference type="PROSITE" id="PS01124"/>
    </source>
</evidence>
<keyword evidence="3 7" id="KW-0597">Phosphoprotein</keyword>
<comment type="catalytic activity">
    <reaction evidence="1">
        <text>ATP + protein L-histidine = ADP + protein N-phospho-L-histidine.</text>
        <dbReference type="EC" id="2.7.13.3"/>
    </reaction>
</comment>
<dbReference type="InterPro" id="IPR011123">
    <property type="entry name" value="Y_Y_Y"/>
</dbReference>
<dbReference type="Gene3D" id="3.40.50.2300">
    <property type="match status" value="1"/>
</dbReference>
<dbReference type="SMART" id="SM00342">
    <property type="entry name" value="HTH_ARAC"/>
    <property type="match status" value="1"/>
</dbReference>
<dbReference type="PROSITE" id="PS01124">
    <property type="entry name" value="HTH_ARAC_FAMILY_2"/>
    <property type="match status" value="1"/>
</dbReference>
<dbReference type="Pfam" id="PF07495">
    <property type="entry name" value="Y_Y_Y"/>
    <property type="match status" value="1"/>
</dbReference>
<dbReference type="RefSeq" id="WP_346759031.1">
    <property type="nucleotide sequence ID" value="NZ_JAUJEB010000003.1"/>
</dbReference>
<keyword evidence="5" id="KW-0238">DNA-binding</keyword>
<evidence type="ECO:0000313" key="12">
    <source>
        <dbReference type="EMBL" id="MDN5213694.1"/>
    </source>
</evidence>
<dbReference type="Gene3D" id="1.10.287.130">
    <property type="match status" value="1"/>
</dbReference>
<dbReference type="SUPFAM" id="SSF52172">
    <property type="entry name" value="CheY-like"/>
    <property type="match status" value="1"/>
</dbReference>
<dbReference type="InterPro" id="IPR036890">
    <property type="entry name" value="HATPase_C_sf"/>
</dbReference>
<dbReference type="SMART" id="SM00448">
    <property type="entry name" value="REC"/>
    <property type="match status" value="1"/>
</dbReference>
<dbReference type="Pfam" id="PF02518">
    <property type="entry name" value="HATPase_c"/>
    <property type="match status" value="1"/>
</dbReference>
<dbReference type="SUPFAM" id="SSF55874">
    <property type="entry name" value="ATPase domain of HSP90 chaperone/DNA topoisomerase II/histidine kinase"/>
    <property type="match status" value="1"/>
</dbReference>
<gene>
    <name evidence="12" type="ORF">QQ020_16600</name>
</gene>
<dbReference type="InterPro" id="IPR003594">
    <property type="entry name" value="HATPase_dom"/>
</dbReference>
<dbReference type="CDD" id="cd17574">
    <property type="entry name" value="REC_OmpR"/>
    <property type="match status" value="1"/>
</dbReference>
<dbReference type="PROSITE" id="PS50110">
    <property type="entry name" value="RESPONSE_REGULATORY"/>
    <property type="match status" value="1"/>
</dbReference>
<dbReference type="PANTHER" id="PTHR43547:SF2">
    <property type="entry name" value="HYBRID SIGNAL TRANSDUCTION HISTIDINE KINASE C"/>
    <property type="match status" value="1"/>
</dbReference>
<evidence type="ECO:0000256" key="6">
    <source>
        <dbReference type="ARBA" id="ARBA00023163"/>
    </source>
</evidence>
<dbReference type="InterPro" id="IPR003661">
    <property type="entry name" value="HisK_dim/P_dom"/>
</dbReference>
<dbReference type="PANTHER" id="PTHR43547">
    <property type="entry name" value="TWO-COMPONENT HISTIDINE KINASE"/>
    <property type="match status" value="1"/>
</dbReference>
<feature type="modified residue" description="4-aspartylphosphate" evidence="7">
    <location>
        <position position="1146"/>
    </location>
</feature>
<dbReference type="CDD" id="cd00082">
    <property type="entry name" value="HisKA"/>
    <property type="match status" value="1"/>
</dbReference>
<feature type="signal peptide" evidence="8">
    <location>
        <begin position="1"/>
        <end position="21"/>
    </location>
</feature>
<evidence type="ECO:0000313" key="13">
    <source>
        <dbReference type="Proteomes" id="UP001172083"/>
    </source>
</evidence>
<dbReference type="PROSITE" id="PS50109">
    <property type="entry name" value="HIS_KIN"/>
    <property type="match status" value="1"/>
</dbReference>
<dbReference type="InterPro" id="IPR005467">
    <property type="entry name" value="His_kinase_dom"/>
</dbReference>
<feature type="domain" description="Histidine kinase" evidence="10">
    <location>
        <begin position="840"/>
        <end position="1056"/>
    </location>
</feature>